<keyword evidence="3" id="KW-0479">Metal-binding</keyword>
<feature type="domain" description="Alcohol dehydrogenase-like N-terminal" evidence="7">
    <location>
        <begin position="24"/>
        <end position="131"/>
    </location>
</feature>
<keyword evidence="4" id="KW-0862">Zinc</keyword>
<dbReference type="Proteomes" id="UP001501461">
    <property type="component" value="Unassembled WGS sequence"/>
</dbReference>
<comment type="caution">
    <text evidence="8">The sequence shown here is derived from an EMBL/GenBank/DDBJ whole genome shotgun (WGS) entry which is preliminary data.</text>
</comment>
<protein>
    <submittedName>
        <fullName evidence="8">Zinc-binding alcohol dehydrogenase family protein</fullName>
    </submittedName>
</protein>
<keyword evidence="9" id="KW-1185">Reference proteome</keyword>
<reference evidence="8 9" key="1">
    <citation type="journal article" date="2019" name="Int. J. Syst. Evol. Microbiol.">
        <title>The Global Catalogue of Microorganisms (GCM) 10K type strain sequencing project: providing services to taxonomists for standard genome sequencing and annotation.</title>
        <authorList>
            <consortium name="The Broad Institute Genomics Platform"/>
            <consortium name="The Broad Institute Genome Sequencing Center for Infectious Disease"/>
            <person name="Wu L."/>
            <person name="Ma J."/>
        </authorList>
    </citation>
    <scope>NUCLEOTIDE SEQUENCE [LARGE SCALE GENOMIC DNA]</scope>
    <source>
        <strain evidence="8 9">JCM 13595</strain>
    </source>
</reference>
<evidence type="ECO:0000256" key="1">
    <source>
        <dbReference type="ARBA" id="ARBA00001947"/>
    </source>
</evidence>
<dbReference type="InterPro" id="IPR011032">
    <property type="entry name" value="GroES-like_sf"/>
</dbReference>
<dbReference type="InterPro" id="IPR013154">
    <property type="entry name" value="ADH-like_N"/>
</dbReference>
<evidence type="ECO:0000256" key="5">
    <source>
        <dbReference type="ARBA" id="ARBA00023002"/>
    </source>
</evidence>
<gene>
    <name evidence="8" type="ORF">GCM10009720_21880</name>
</gene>
<evidence type="ECO:0000313" key="8">
    <source>
        <dbReference type="EMBL" id="GAA2041066.1"/>
    </source>
</evidence>
<dbReference type="Pfam" id="PF08240">
    <property type="entry name" value="ADH_N"/>
    <property type="match status" value="1"/>
</dbReference>
<dbReference type="InterPro" id="IPR013149">
    <property type="entry name" value="ADH-like_C"/>
</dbReference>
<dbReference type="SUPFAM" id="SSF51735">
    <property type="entry name" value="NAD(P)-binding Rossmann-fold domains"/>
    <property type="match status" value="1"/>
</dbReference>
<dbReference type="InterPro" id="IPR036291">
    <property type="entry name" value="NAD(P)-bd_dom_sf"/>
</dbReference>
<proteinExistence type="inferred from homology"/>
<evidence type="ECO:0000259" key="7">
    <source>
        <dbReference type="Pfam" id="PF08240"/>
    </source>
</evidence>
<evidence type="ECO:0000256" key="3">
    <source>
        <dbReference type="ARBA" id="ARBA00022723"/>
    </source>
</evidence>
<dbReference type="EMBL" id="BAAAMN010000048">
    <property type="protein sequence ID" value="GAA2041066.1"/>
    <property type="molecule type" value="Genomic_DNA"/>
</dbReference>
<evidence type="ECO:0000256" key="4">
    <source>
        <dbReference type="ARBA" id="ARBA00022833"/>
    </source>
</evidence>
<accession>A0ABN2UQK4</accession>
<name>A0ABN2UQK4_9MICC</name>
<dbReference type="Pfam" id="PF00107">
    <property type="entry name" value="ADH_zinc_N"/>
    <property type="match status" value="1"/>
</dbReference>
<dbReference type="SUPFAM" id="SSF50129">
    <property type="entry name" value="GroES-like"/>
    <property type="match status" value="1"/>
</dbReference>
<comment type="cofactor">
    <cofactor evidence="1">
        <name>Zn(2+)</name>
        <dbReference type="ChEBI" id="CHEBI:29105"/>
    </cofactor>
</comment>
<organism evidence="8 9">
    <name type="scientific">Yaniella flava</name>
    <dbReference type="NCBI Taxonomy" id="287930"/>
    <lineage>
        <taxon>Bacteria</taxon>
        <taxon>Bacillati</taxon>
        <taxon>Actinomycetota</taxon>
        <taxon>Actinomycetes</taxon>
        <taxon>Micrococcales</taxon>
        <taxon>Micrococcaceae</taxon>
        <taxon>Yaniella</taxon>
    </lineage>
</organism>
<dbReference type="PANTHER" id="PTHR43161">
    <property type="entry name" value="SORBITOL DEHYDROGENASE"/>
    <property type="match status" value="1"/>
</dbReference>
<dbReference type="Gene3D" id="3.40.50.720">
    <property type="entry name" value="NAD(P)-binding Rossmann-like Domain"/>
    <property type="match status" value="1"/>
</dbReference>
<comment type="similarity">
    <text evidence="2">Belongs to the zinc-containing alcohol dehydrogenase family.</text>
</comment>
<feature type="domain" description="Alcohol dehydrogenase-like C-terminal" evidence="6">
    <location>
        <begin position="170"/>
        <end position="300"/>
    </location>
</feature>
<sequence>MLRAHTVARRTIELREEPDPVVTDGHALVRVHHVALCGTDHSIWDDNYPTELPMVQGHEFVGVIEQIDAQASDLAVGTPVAVSPMVYCGTCGPCAAERYNVCETISCLGCYEDGALAELIAMPVEKLHPLPSDMPLRLAALGEPGSIAMQAVNRGTPQPGETALVLGCGPIGLLATLFLTERGVKVIASDLDEHRMQLARDFGAVATIAAGTDPFLDTAGADVLAEHCPLGGPTLVIEATGVPVSFENAVRLAAPTARVVQVGISTAVAALSMRDVPFKELDIRGSRNSLNLIPQALEVLNSRQDLAYKLITHSFGVGQLSEAFETMEDPTAQVGKIIIDMPVANQANADEQFLEVNYS</sequence>
<evidence type="ECO:0000313" key="9">
    <source>
        <dbReference type="Proteomes" id="UP001501461"/>
    </source>
</evidence>
<evidence type="ECO:0000259" key="6">
    <source>
        <dbReference type="Pfam" id="PF00107"/>
    </source>
</evidence>
<keyword evidence="5" id="KW-0560">Oxidoreductase</keyword>
<evidence type="ECO:0000256" key="2">
    <source>
        <dbReference type="ARBA" id="ARBA00008072"/>
    </source>
</evidence>
<dbReference type="Gene3D" id="3.90.180.10">
    <property type="entry name" value="Medium-chain alcohol dehydrogenases, catalytic domain"/>
    <property type="match status" value="1"/>
</dbReference>
<dbReference type="PANTHER" id="PTHR43161:SF23">
    <property type="entry name" value="(R,R)-BUTANEDIOL DEHYDROGENASE-RELATED"/>
    <property type="match status" value="1"/>
</dbReference>
<dbReference type="RefSeq" id="WP_343958561.1">
    <property type="nucleotide sequence ID" value="NZ_BAAAMN010000048.1"/>
</dbReference>